<proteinExistence type="predicted"/>
<evidence type="ECO:0000313" key="2">
    <source>
        <dbReference type="Proteomes" id="UP000791080"/>
    </source>
</evidence>
<organism evidence="1 2">
    <name type="scientific">Actinoalloteichus caeruleus DSM 43889</name>
    <dbReference type="NCBI Taxonomy" id="1120930"/>
    <lineage>
        <taxon>Bacteria</taxon>
        <taxon>Bacillati</taxon>
        <taxon>Actinomycetota</taxon>
        <taxon>Actinomycetes</taxon>
        <taxon>Pseudonocardiales</taxon>
        <taxon>Pseudonocardiaceae</taxon>
        <taxon>Actinoalloteichus</taxon>
        <taxon>Actinoalloteichus cyanogriseus</taxon>
    </lineage>
</organism>
<dbReference type="Proteomes" id="UP000791080">
    <property type="component" value="Unassembled WGS sequence"/>
</dbReference>
<dbReference type="RefSeq" id="WP_245588705.1">
    <property type="nucleotide sequence ID" value="NZ_AUBJ02000001.1"/>
</dbReference>
<keyword evidence="2" id="KW-1185">Reference proteome</keyword>
<reference evidence="1 2" key="1">
    <citation type="submission" date="2022-06" db="EMBL/GenBank/DDBJ databases">
        <title>Genomic Encyclopedia of Type Strains, Phase I: the one thousand microbial genomes (KMG-I) project.</title>
        <authorList>
            <person name="Kyrpides N."/>
        </authorList>
    </citation>
    <scope>NUCLEOTIDE SEQUENCE [LARGE SCALE GENOMIC DNA]</scope>
    <source>
        <strain evidence="1 2">DSM 43889</strain>
    </source>
</reference>
<sequence length="98" mass="10592">MDWTTREDTPTGDFPVVGDGSVRLADDRPMWLVECRDIANRPCVVTVLVDGDRVVIVGPPGETAVFSSSEVETLRNALREAASAAARHDTALVAGRQR</sequence>
<comment type="caution">
    <text evidence="1">The sequence shown here is derived from an EMBL/GenBank/DDBJ whole genome shotgun (WGS) entry which is preliminary data.</text>
</comment>
<evidence type="ECO:0000313" key="1">
    <source>
        <dbReference type="EMBL" id="MCP2332930.1"/>
    </source>
</evidence>
<protein>
    <submittedName>
        <fullName evidence="1">Uncharacterized protein</fullName>
    </submittedName>
</protein>
<dbReference type="EMBL" id="AUBJ02000001">
    <property type="protein sequence ID" value="MCP2332930.1"/>
    <property type="molecule type" value="Genomic_DNA"/>
</dbReference>
<gene>
    <name evidence="1" type="ORF">G443_003200</name>
</gene>
<accession>A0ABT1JK97</accession>
<name>A0ABT1JK97_ACTCY</name>